<evidence type="ECO:0000256" key="5">
    <source>
        <dbReference type="ARBA" id="ARBA00023163"/>
    </source>
</evidence>
<dbReference type="PROSITE" id="PS00622">
    <property type="entry name" value="HTH_LUXR_1"/>
    <property type="match status" value="1"/>
</dbReference>
<dbReference type="PROSITE" id="PS50043">
    <property type="entry name" value="HTH_LUXR_2"/>
    <property type="match status" value="1"/>
</dbReference>
<evidence type="ECO:0000313" key="9">
    <source>
        <dbReference type="EMBL" id="EFE96311.1"/>
    </source>
</evidence>
<evidence type="ECO:0000256" key="2">
    <source>
        <dbReference type="ARBA" id="ARBA00023012"/>
    </source>
</evidence>
<comment type="caution">
    <text evidence="9">The sequence shown here is derived from an EMBL/GenBank/DDBJ whole genome shotgun (WGS) entry which is preliminary data.</text>
</comment>
<dbReference type="InterPro" id="IPR039420">
    <property type="entry name" value="WalR-like"/>
</dbReference>
<dbReference type="PANTHER" id="PTHR43214:SF41">
    <property type="entry name" value="NITRATE_NITRITE RESPONSE REGULATOR PROTEIN NARP"/>
    <property type="match status" value="1"/>
</dbReference>
<feature type="domain" description="HTH luxR-type" evidence="7">
    <location>
        <begin position="185"/>
        <end position="250"/>
    </location>
</feature>
<keyword evidence="10" id="KW-1185">Reference proteome</keyword>
<keyword evidence="1 6" id="KW-0597">Phosphoprotein</keyword>
<dbReference type="InterPro" id="IPR001789">
    <property type="entry name" value="Sig_transdc_resp-reg_receiver"/>
</dbReference>
<dbReference type="CDD" id="cd17535">
    <property type="entry name" value="REC_NarL-like"/>
    <property type="match status" value="1"/>
</dbReference>
<dbReference type="GO" id="GO:0000160">
    <property type="term" value="P:phosphorelay signal transduction system"/>
    <property type="evidence" value="ECO:0007669"/>
    <property type="project" value="InterPro"/>
</dbReference>
<dbReference type="SMART" id="SM00448">
    <property type="entry name" value="REC"/>
    <property type="match status" value="1"/>
</dbReference>
<dbReference type="Pfam" id="PF00196">
    <property type="entry name" value="GerE"/>
    <property type="match status" value="1"/>
</dbReference>
<dbReference type="SUPFAM" id="SSF52172">
    <property type="entry name" value="CheY-like"/>
    <property type="match status" value="1"/>
</dbReference>
<evidence type="ECO:0000256" key="6">
    <source>
        <dbReference type="PROSITE-ProRule" id="PRU00169"/>
    </source>
</evidence>
<dbReference type="InterPro" id="IPR036388">
    <property type="entry name" value="WH-like_DNA-bd_sf"/>
</dbReference>
<dbReference type="Gene3D" id="1.10.10.10">
    <property type="entry name" value="Winged helix-like DNA-binding domain superfamily/Winged helix DNA-binding domain"/>
    <property type="match status" value="1"/>
</dbReference>
<dbReference type="Proteomes" id="UP000005723">
    <property type="component" value="Unassembled WGS sequence"/>
</dbReference>
<reference evidence="9 10" key="1">
    <citation type="submission" date="2010-01" db="EMBL/GenBank/DDBJ databases">
        <authorList>
            <person name="Muzny D."/>
            <person name="Qin X."/>
            <person name="Deng J."/>
            <person name="Jiang H."/>
            <person name="Liu Y."/>
            <person name="Qu J."/>
            <person name="Song X.-Z."/>
            <person name="Zhang L."/>
            <person name="Thornton R."/>
            <person name="Coyle M."/>
            <person name="Francisco L."/>
            <person name="Jackson L."/>
            <person name="Javaid M."/>
            <person name="Korchina V."/>
            <person name="Kovar C."/>
            <person name="Mata R."/>
            <person name="Mathew T."/>
            <person name="Ngo R."/>
            <person name="Nguyen L."/>
            <person name="Nguyen N."/>
            <person name="Okwuonu G."/>
            <person name="Ongeri F."/>
            <person name="Pham C."/>
            <person name="Simmons D."/>
            <person name="Wilczek-Boney K."/>
            <person name="Hale W."/>
            <person name="Jakkamsetti A."/>
            <person name="Pham P."/>
            <person name="Ruth R."/>
            <person name="San Lucas F."/>
            <person name="Warren J."/>
            <person name="Zhang J."/>
            <person name="Zhao Z."/>
            <person name="Zhou C."/>
            <person name="Zhu D."/>
            <person name="Lee S."/>
            <person name="Bess C."/>
            <person name="Blankenburg K."/>
            <person name="Forbes L."/>
            <person name="Fu Q."/>
            <person name="Gubbala S."/>
            <person name="Hirani K."/>
            <person name="Jayaseelan J.C."/>
            <person name="Lara F."/>
            <person name="Munidasa M."/>
            <person name="Palculict T."/>
            <person name="Patil S."/>
            <person name="Pu L.-L."/>
            <person name="Saada N."/>
            <person name="Tang L."/>
            <person name="Weissenberger G."/>
            <person name="Zhu Y."/>
            <person name="Hemphill L."/>
            <person name="Shang Y."/>
            <person name="Youmans B."/>
            <person name="Ayvaz T."/>
            <person name="Ross M."/>
            <person name="Santibanez J."/>
            <person name="Aqrawi P."/>
            <person name="Gross S."/>
            <person name="Joshi V."/>
            <person name="Fowler G."/>
            <person name="Nazareth L."/>
            <person name="Reid J."/>
            <person name="Worley K."/>
            <person name="Petrosino J."/>
            <person name="Highlander S."/>
            <person name="Gibbs R."/>
        </authorList>
    </citation>
    <scope>NUCLEOTIDE SEQUENCE [LARGE SCALE GENOMIC DNA]</scope>
    <source>
        <strain evidence="9 10">DSM 4582</strain>
    </source>
</reference>
<dbReference type="InterPro" id="IPR016032">
    <property type="entry name" value="Sig_transdc_resp-reg_C-effctor"/>
</dbReference>
<proteinExistence type="predicted"/>
<dbReference type="HOGENOM" id="CLU_000445_90_1_6"/>
<dbReference type="Pfam" id="PF00072">
    <property type="entry name" value="Response_reg"/>
    <property type="match status" value="1"/>
</dbReference>
<dbReference type="STRING" id="667129.HMPREF0758_2027"/>
<accession>D4E1H7</accession>
<evidence type="ECO:0000256" key="1">
    <source>
        <dbReference type="ARBA" id="ARBA00022553"/>
    </source>
</evidence>
<evidence type="ECO:0000313" key="10">
    <source>
        <dbReference type="Proteomes" id="UP000005723"/>
    </source>
</evidence>
<dbReference type="InterPro" id="IPR000792">
    <property type="entry name" value="Tscrpt_reg_LuxR_C"/>
</dbReference>
<dbReference type="InterPro" id="IPR058245">
    <property type="entry name" value="NreC/VraR/RcsB-like_REC"/>
</dbReference>
<feature type="domain" description="Response regulatory" evidence="8">
    <location>
        <begin position="46"/>
        <end position="163"/>
    </location>
</feature>
<keyword evidence="3" id="KW-0805">Transcription regulation</keyword>
<dbReference type="PROSITE" id="PS50110">
    <property type="entry name" value="RESPONSE_REGULATORY"/>
    <property type="match status" value="1"/>
</dbReference>
<keyword evidence="2" id="KW-0902">Two-component regulatory system</keyword>
<dbReference type="AlphaFoldDB" id="D4E1H7"/>
<protein>
    <submittedName>
        <fullName evidence="9">Response regulator receiver domain protein</fullName>
    </submittedName>
</protein>
<dbReference type="GO" id="GO:0006355">
    <property type="term" value="P:regulation of DNA-templated transcription"/>
    <property type="evidence" value="ECO:0007669"/>
    <property type="project" value="InterPro"/>
</dbReference>
<evidence type="ECO:0000256" key="3">
    <source>
        <dbReference type="ARBA" id="ARBA00023015"/>
    </source>
</evidence>
<keyword evidence="5" id="KW-0804">Transcription</keyword>
<keyword evidence="4" id="KW-0238">DNA-binding</keyword>
<gene>
    <name evidence="9" type="primary">evgA</name>
    <name evidence="9" type="ORF">HMPREF0758_2027</name>
</gene>
<dbReference type="GO" id="GO:0003677">
    <property type="term" value="F:DNA binding"/>
    <property type="evidence" value="ECO:0007669"/>
    <property type="project" value="UniProtKB-KW"/>
</dbReference>
<dbReference type="Gene3D" id="3.40.50.2300">
    <property type="match status" value="1"/>
</dbReference>
<feature type="modified residue" description="4-aspartylphosphate" evidence="6">
    <location>
        <position position="98"/>
    </location>
</feature>
<dbReference type="InterPro" id="IPR011006">
    <property type="entry name" value="CheY-like_superfamily"/>
</dbReference>
<dbReference type="PANTHER" id="PTHR43214">
    <property type="entry name" value="TWO-COMPONENT RESPONSE REGULATOR"/>
    <property type="match status" value="1"/>
</dbReference>
<dbReference type="PRINTS" id="PR00038">
    <property type="entry name" value="HTHLUXR"/>
</dbReference>
<dbReference type="SUPFAM" id="SSF46894">
    <property type="entry name" value="C-terminal effector domain of the bipartite response regulators"/>
    <property type="match status" value="1"/>
</dbReference>
<sequence>MSIDKAGVRKVGKKDLAVFNATIPIACGLYYFDYLAKRELNTSMASIFIIDDHPVARLAVRMLLENAGHQIVGEVDDGLRALQHIRNMQPTPDIVVVDLDIPGLSGIELMEKLRHGGFDGGLLVLTGRDDDHYVSRCQGAGADAFVSKRNNLEELADAVRAIERGYGYFPLKRQAHGAPSMFTPDSEVIAGLSNRELQVLQHLARGVRVIDISQQMHISTKTVSTYKRRIFEKVGVDSTLALVDFARRHNLDV</sequence>
<dbReference type="EMBL" id="ADBY01000033">
    <property type="protein sequence ID" value="EFE96311.1"/>
    <property type="molecule type" value="Genomic_DNA"/>
</dbReference>
<dbReference type="CDD" id="cd06170">
    <property type="entry name" value="LuxR_C_like"/>
    <property type="match status" value="1"/>
</dbReference>
<organism evidence="9 10">
    <name type="scientific">Serratia odorifera DSM 4582</name>
    <dbReference type="NCBI Taxonomy" id="667129"/>
    <lineage>
        <taxon>Bacteria</taxon>
        <taxon>Pseudomonadati</taxon>
        <taxon>Pseudomonadota</taxon>
        <taxon>Gammaproteobacteria</taxon>
        <taxon>Enterobacterales</taxon>
        <taxon>Yersiniaceae</taxon>
        <taxon>Serratia</taxon>
    </lineage>
</organism>
<evidence type="ECO:0000259" key="8">
    <source>
        <dbReference type="PROSITE" id="PS50110"/>
    </source>
</evidence>
<evidence type="ECO:0000259" key="7">
    <source>
        <dbReference type="PROSITE" id="PS50043"/>
    </source>
</evidence>
<name>D4E1H7_SEROD</name>
<evidence type="ECO:0000256" key="4">
    <source>
        <dbReference type="ARBA" id="ARBA00023125"/>
    </source>
</evidence>
<dbReference type="SMART" id="SM00421">
    <property type="entry name" value="HTH_LUXR"/>
    <property type="match status" value="1"/>
</dbReference>